<gene>
    <name evidence="4" type="ORF">EVEC_LOCUS10257</name>
</gene>
<dbReference type="InterPro" id="IPR036860">
    <property type="entry name" value="SH2_dom_sf"/>
</dbReference>
<dbReference type="EMBL" id="UXUI01010675">
    <property type="protein sequence ID" value="VDD95506.1"/>
    <property type="molecule type" value="Genomic_DNA"/>
</dbReference>
<dbReference type="SMART" id="SM00252">
    <property type="entry name" value="SH2"/>
    <property type="match status" value="1"/>
</dbReference>
<reference evidence="4 5" key="2">
    <citation type="submission" date="2018-10" db="EMBL/GenBank/DDBJ databases">
        <authorList>
            <consortium name="Pathogen Informatics"/>
        </authorList>
    </citation>
    <scope>NUCLEOTIDE SEQUENCE [LARGE SCALE GENOMIC DNA]</scope>
</reference>
<keyword evidence="5" id="KW-1185">Reference proteome</keyword>
<evidence type="ECO:0000256" key="2">
    <source>
        <dbReference type="SAM" id="MobiDB-lite"/>
    </source>
</evidence>
<feature type="region of interest" description="Disordered" evidence="2">
    <location>
        <begin position="281"/>
        <end position="317"/>
    </location>
</feature>
<dbReference type="PRINTS" id="PR00401">
    <property type="entry name" value="SH2DOMAIN"/>
</dbReference>
<dbReference type="SUPFAM" id="SSF55550">
    <property type="entry name" value="SH2 domain"/>
    <property type="match status" value="1"/>
</dbReference>
<name>A0A0N4VJB1_ENTVE</name>
<dbReference type="InterPro" id="IPR000980">
    <property type="entry name" value="SH2"/>
</dbReference>
<feature type="domain" description="SH2" evidence="3">
    <location>
        <begin position="27"/>
        <end position="124"/>
    </location>
</feature>
<evidence type="ECO:0000256" key="1">
    <source>
        <dbReference type="PROSITE-ProRule" id="PRU00191"/>
    </source>
</evidence>
<dbReference type="WBParaSite" id="EVEC_0001093201-mRNA-1">
    <property type="protein sequence ID" value="EVEC_0001093201-mRNA-1"/>
    <property type="gene ID" value="EVEC_0001093201"/>
</dbReference>
<dbReference type="OrthoDB" id="9204160at2759"/>
<dbReference type="FunFam" id="3.30.505.10:FF:000013">
    <property type="entry name" value="SH2 domain-containing protein 3C isoform X1"/>
    <property type="match status" value="1"/>
</dbReference>
<evidence type="ECO:0000313" key="4">
    <source>
        <dbReference type="EMBL" id="VDD95506.1"/>
    </source>
</evidence>
<dbReference type="Proteomes" id="UP000274131">
    <property type="component" value="Unassembled WGS sequence"/>
</dbReference>
<evidence type="ECO:0000313" key="5">
    <source>
        <dbReference type="Proteomes" id="UP000274131"/>
    </source>
</evidence>
<dbReference type="PROSITE" id="PS50001">
    <property type="entry name" value="SH2"/>
    <property type="match status" value="1"/>
</dbReference>
<accession>A0A0N4VJB1</accession>
<evidence type="ECO:0000313" key="6">
    <source>
        <dbReference type="WBParaSite" id="EVEC_0001093201-mRNA-1"/>
    </source>
</evidence>
<dbReference type="AlphaFoldDB" id="A0A0N4VJB1"/>
<sequence>MSTIAETSPTYDHPRPSCEGLLQMEPWYHGKITRYRSECLVQCEGDFLVRDSISSPTDFVLTAFWKGHAIHFQINKILSTKSSTSVFFQFEDEQFENIGDLISFYHAHRKPITVASGCIIRNPVPNIASLKTIDSFKEIEQNYAKVGRYGTIKTTEPRLSHQVLLNETRKLCLNTPSALLNRKMDSRKDKKEHYTLSTLLSRPLPIPVKLPIQNDDQDEYCEMDYDAMEENPPIILEKFGQSFVRRPEHTSLTSLNSLKTSPSLAMTQSCNDVSKLNWRLPKAGSVPSLPERKSTTSTRDSGFGTDTSDYDHPVGSQAIPGTSEIIDAQAPYPLFEKERRKNFSEYAIKIRNLMVEKQSSYCALLITKEDCRLLGFFNASTVSFKNFLFLWLIHKHEVHK</sequence>
<dbReference type="Gene3D" id="3.30.505.10">
    <property type="entry name" value="SH2 domain"/>
    <property type="match status" value="1"/>
</dbReference>
<feature type="compositionally biased region" description="Polar residues" evidence="2">
    <location>
        <begin position="295"/>
        <end position="307"/>
    </location>
</feature>
<proteinExistence type="predicted"/>
<dbReference type="InterPro" id="IPR051853">
    <property type="entry name" value="SH2-Ras-GEF_adapter"/>
</dbReference>
<dbReference type="Pfam" id="PF00017">
    <property type="entry name" value="SH2"/>
    <property type="match status" value="1"/>
</dbReference>
<dbReference type="PANTHER" id="PTHR14247">
    <property type="entry name" value="BREAST CANCER ANTI-ESTROGEN RESISTANCE PROTEIN 3 HOMOLOG-LIKE PROTEIN"/>
    <property type="match status" value="1"/>
</dbReference>
<protein>
    <submittedName>
        <fullName evidence="6">SH2 domain-containing protein</fullName>
    </submittedName>
</protein>
<organism evidence="6">
    <name type="scientific">Enterobius vermicularis</name>
    <name type="common">Human pinworm</name>
    <dbReference type="NCBI Taxonomy" id="51028"/>
    <lineage>
        <taxon>Eukaryota</taxon>
        <taxon>Metazoa</taxon>
        <taxon>Ecdysozoa</taxon>
        <taxon>Nematoda</taxon>
        <taxon>Chromadorea</taxon>
        <taxon>Rhabditida</taxon>
        <taxon>Spirurina</taxon>
        <taxon>Oxyuridomorpha</taxon>
        <taxon>Oxyuroidea</taxon>
        <taxon>Oxyuridae</taxon>
        <taxon>Enterobius</taxon>
    </lineage>
</organism>
<keyword evidence="1" id="KW-0727">SH2 domain</keyword>
<reference evidence="6" key="1">
    <citation type="submission" date="2017-02" db="UniProtKB">
        <authorList>
            <consortium name="WormBaseParasite"/>
        </authorList>
    </citation>
    <scope>IDENTIFICATION</scope>
</reference>
<dbReference type="PANTHER" id="PTHR14247:SF8">
    <property type="entry name" value="RAS-GEF DOMAIN-CONTAINING PROTEIN"/>
    <property type="match status" value="1"/>
</dbReference>
<evidence type="ECO:0000259" key="3">
    <source>
        <dbReference type="PROSITE" id="PS50001"/>
    </source>
</evidence>
<dbReference type="STRING" id="51028.A0A0N4VJB1"/>